<feature type="coiled-coil region" evidence="6">
    <location>
        <begin position="110"/>
        <end position="137"/>
    </location>
</feature>
<feature type="domain" description="THAP-type" evidence="7">
    <location>
        <begin position="1"/>
        <end position="90"/>
    </location>
</feature>
<sequence>MSIRRLKRCFVPTCENTSENNKNKLFILLPSKPEIRKKWFTSINGKYITKTDLYACEDHFDLKNDMKNWVEYKLLAKRMFMKESAVPRFFINSPIPEKQKFVSQISDSERKRKREAMERYTEQVRRLAKRENNFNNENPDTRLIGNIGLSKKDYFVVLQPAINSDVDETLPTTSSANDTEVSKLFLVPEAFSPSINIVISAVPDHVDPPSASLRSVKMKQMLSSAENCYFDMTKPPSRSITTTNFTSYTAGRVPPIPSPISDKFKMNISHKLFDKEAKIKQELQEGVTIKFESVDIDETDLETDNKIDIRETCLAPIQEKVFKVDGYNEQFNDVEELKFMNTVSVNCDDHNLENIPGIQDEGFEIVREIIDEENELKQESYDNIDIKNEMDEVVTEYIFACSVCNEMYETKEELIEHKIETAECHEHKQCEKCGIKSEEGFACIWDLMQHMEAEHKVEHLDDLELLEIQKAIDKEKTSVI</sequence>
<name>A0A9P0GPV2_PHACE</name>
<proteinExistence type="predicted"/>
<dbReference type="OrthoDB" id="58529at2759"/>
<dbReference type="Proteomes" id="UP001153737">
    <property type="component" value="Chromosome 6"/>
</dbReference>
<evidence type="ECO:0000256" key="3">
    <source>
        <dbReference type="ARBA" id="ARBA00022833"/>
    </source>
</evidence>
<evidence type="ECO:0000259" key="7">
    <source>
        <dbReference type="PROSITE" id="PS50950"/>
    </source>
</evidence>
<dbReference type="AlphaFoldDB" id="A0A9P0GPV2"/>
<keyword evidence="4 5" id="KW-0238">DNA-binding</keyword>
<dbReference type="EMBL" id="OU896712">
    <property type="protein sequence ID" value="CAH1174069.1"/>
    <property type="molecule type" value="Genomic_DNA"/>
</dbReference>
<evidence type="ECO:0000313" key="9">
    <source>
        <dbReference type="Proteomes" id="UP001153737"/>
    </source>
</evidence>
<evidence type="ECO:0000256" key="6">
    <source>
        <dbReference type="SAM" id="Coils"/>
    </source>
</evidence>
<evidence type="ECO:0000256" key="4">
    <source>
        <dbReference type="ARBA" id="ARBA00023125"/>
    </source>
</evidence>
<organism evidence="8 9">
    <name type="scientific">Phaedon cochleariae</name>
    <name type="common">Mustard beetle</name>
    <dbReference type="NCBI Taxonomy" id="80249"/>
    <lineage>
        <taxon>Eukaryota</taxon>
        <taxon>Metazoa</taxon>
        <taxon>Ecdysozoa</taxon>
        <taxon>Arthropoda</taxon>
        <taxon>Hexapoda</taxon>
        <taxon>Insecta</taxon>
        <taxon>Pterygota</taxon>
        <taxon>Neoptera</taxon>
        <taxon>Endopterygota</taxon>
        <taxon>Coleoptera</taxon>
        <taxon>Polyphaga</taxon>
        <taxon>Cucujiformia</taxon>
        <taxon>Chrysomeloidea</taxon>
        <taxon>Chrysomelidae</taxon>
        <taxon>Chrysomelinae</taxon>
        <taxon>Chrysomelini</taxon>
        <taxon>Phaedon</taxon>
    </lineage>
</organism>
<keyword evidence="6" id="KW-0175">Coiled coil</keyword>
<dbReference type="PROSITE" id="PS50950">
    <property type="entry name" value="ZF_THAP"/>
    <property type="match status" value="1"/>
</dbReference>
<dbReference type="SUPFAM" id="SSF57716">
    <property type="entry name" value="Glucocorticoid receptor-like (DNA-binding domain)"/>
    <property type="match status" value="1"/>
</dbReference>
<dbReference type="GO" id="GO:0003677">
    <property type="term" value="F:DNA binding"/>
    <property type="evidence" value="ECO:0007669"/>
    <property type="project" value="UniProtKB-UniRule"/>
</dbReference>
<keyword evidence="9" id="KW-1185">Reference proteome</keyword>
<accession>A0A9P0GPV2</accession>
<keyword evidence="3" id="KW-0862">Zinc</keyword>
<dbReference type="InterPro" id="IPR006612">
    <property type="entry name" value="THAP_Znf"/>
</dbReference>
<dbReference type="GO" id="GO:0008270">
    <property type="term" value="F:zinc ion binding"/>
    <property type="evidence" value="ECO:0007669"/>
    <property type="project" value="UniProtKB-KW"/>
</dbReference>
<reference evidence="8" key="1">
    <citation type="submission" date="2022-01" db="EMBL/GenBank/DDBJ databases">
        <authorList>
            <person name="King R."/>
        </authorList>
    </citation>
    <scope>NUCLEOTIDE SEQUENCE</scope>
</reference>
<evidence type="ECO:0000256" key="1">
    <source>
        <dbReference type="ARBA" id="ARBA00022723"/>
    </source>
</evidence>
<keyword evidence="1" id="KW-0479">Metal-binding</keyword>
<reference evidence="8" key="2">
    <citation type="submission" date="2022-10" db="EMBL/GenBank/DDBJ databases">
        <authorList>
            <consortium name="ENA_rothamsted_submissions"/>
            <consortium name="culmorum"/>
            <person name="King R."/>
        </authorList>
    </citation>
    <scope>NUCLEOTIDE SEQUENCE</scope>
</reference>
<evidence type="ECO:0000256" key="5">
    <source>
        <dbReference type="PROSITE-ProRule" id="PRU00309"/>
    </source>
</evidence>
<dbReference type="Pfam" id="PF05485">
    <property type="entry name" value="THAP"/>
    <property type="match status" value="1"/>
</dbReference>
<keyword evidence="2 5" id="KW-0863">Zinc-finger</keyword>
<gene>
    <name evidence="8" type="ORF">PHAECO_LOCUS10549</name>
</gene>
<evidence type="ECO:0000313" key="8">
    <source>
        <dbReference type="EMBL" id="CAH1174069.1"/>
    </source>
</evidence>
<protein>
    <recommendedName>
        <fullName evidence="7">THAP-type domain-containing protein</fullName>
    </recommendedName>
</protein>
<evidence type="ECO:0000256" key="2">
    <source>
        <dbReference type="ARBA" id="ARBA00022771"/>
    </source>
</evidence>